<keyword evidence="1" id="KW-0812">Transmembrane</keyword>
<feature type="transmembrane region" description="Helical" evidence="1">
    <location>
        <begin position="79"/>
        <end position="100"/>
    </location>
</feature>
<proteinExistence type="predicted"/>
<dbReference type="AlphaFoldDB" id="A0A1A9VAD3"/>
<dbReference type="EnsemblMetazoa" id="GAUT030920-RA">
    <property type="protein sequence ID" value="GAUT030920-PA"/>
    <property type="gene ID" value="GAUT030920"/>
</dbReference>
<keyword evidence="1" id="KW-0472">Membrane</keyword>
<name>A0A1A9VAD3_GLOAU</name>
<evidence type="ECO:0000313" key="2">
    <source>
        <dbReference type="EnsemblMetazoa" id="GAUT030920-PA"/>
    </source>
</evidence>
<dbReference type="VEuPathDB" id="VectorBase:GAUT030920"/>
<keyword evidence="3" id="KW-1185">Reference proteome</keyword>
<dbReference type="Proteomes" id="UP000078200">
    <property type="component" value="Unassembled WGS sequence"/>
</dbReference>
<evidence type="ECO:0000313" key="3">
    <source>
        <dbReference type="Proteomes" id="UP000078200"/>
    </source>
</evidence>
<protein>
    <submittedName>
        <fullName evidence="2">Uncharacterized protein</fullName>
    </submittedName>
</protein>
<evidence type="ECO:0000256" key="1">
    <source>
        <dbReference type="SAM" id="Phobius"/>
    </source>
</evidence>
<keyword evidence="1" id="KW-1133">Transmembrane helix</keyword>
<accession>A0A1A9VAD3</accession>
<reference evidence="2" key="1">
    <citation type="submission" date="2020-05" db="UniProtKB">
        <authorList>
            <consortium name="EnsemblMetazoa"/>
        </authorList>
    </citation>
    <scope>IDENTIFICATION</scope>
    <source>
        <strain evidence="2">TTRI</strain>
    </source>
</reference>
<sequence>MKIKATGWYFWLGMRLDNNTYKVKPMHIIQKSKISQHIEVPFQRRGMPKGSSLSTSKGLYKRKVLYNDVVTYKSTFHLVYFYGLFVIVASADICFELVIYTCTIPTRTLHSPGINIRLQEATASYADDL</sequence>
<organism evidence="2 3">
    <name type="scientific">Glossina austeni</name>
    <name type="common">Savannah tsetse fly</name>
    <dbReference type="NCBI Taxonomy" id="7395"/>
    <lineage>
        <taxon>Eukaryota</taxon>
        <taxon>Metazoa</taxon>
        <taxon>Ecdysozoa</taxon>
        <taxon>Arthropoda</taxon>
        <taxon>Hexapoda</taxon>
        <taxon>Insecta</taxon>
        <taxon>Pterygota</taxon>
        <taxon>Neoptera</taxon>
        <taxon>Endopterygota</taxon>
        <taxon>Diptera</taxon>
        <taxon>Brachycera</taxon>
        <taxon>Muscomorpha</taxon>
        <taxon>Hippoboscoidea</taxon>
        <taxon>Glossinidae</taxon>
        <taxon>Glossina</taxon>
    </lineage>
</organism>